<dbReference type="GeneID" id="94433792"/>
<feature type="non-terminal residue" evidence="1">
    <location>
        <position position="1"/>
    </location>
</feature>
<evidence type="ECO:0000313" key="2">
    <source>
        <dbReference type="Proteomes" id="UP000221165"/>
    </source>
</evidence>
<dbReference type="EMBL" id="MIGC01007545">
    <property type="protein sequence ID" value="PHJ15710.1"/>
    <property type="molecule type" value="Genomic_DNA"/>
</dbReference>
<accession>A0A2C6JXR3</accession>
<gene>
    <name evidence="1" type="ORF">CSUI_010478</name>
</gene>
<evidence type="ECO:0000313" key="1">
    <source>
        <dbReference type="EMBL" id="PHJ15710.1"/>
    </source>
</evidence>
<dbReference type="Proteomes" id="UP000221165">
    <property type="component" value="Unassembled WGS sequence"/>
</dbReference>
<reference evidence="1 2" key="1">
    <citation type="journal article" date="2017" name="Int. J. Parasitol.">
        <title>The genome of the protozoan parasite Cystoisospora suis and a reverse vaccinology approach to identify vaccine candidates.</title>
        <authorList>
            <person name="Palmieri N."/>
            <person name="Shrestha A."/>
            <person name="Ruttkowski B."/>
            <person name="Beck T."/>
            <person name="Vogl C."/>
            <person name="Tomley F."/>
            <person name="Blake D.P."/>
            <person name="Joachim A."/>
        </authorList>
    </citation>
    <scope>NUCLEOTIDE SEQUENCE [LARGE SCALE GENOMIC DNA]</scope>
    <source>
        <strain evidence="1 2">Wien I</strain>
    </source>
</reference>
<proteinExistence type="predicted"/>
<sequence length="112" mass="11865">EGLVYVRVPLPNCGEGSVGGVTIQHSRILVYSQPSSSRAERTSSSGHAESVSLKISFLATRTTACLVVEIRQQSPTPGSYMSGMEPRCIGLNHLAMVHALARGCYPFAGSSI</sequence>
<dbReference type="AlphaFoldDB" id="A0A2C6JXR3"/>
<dbReference type="VEuPathDB" id="ToxoDB:CSUI_010478"/>
<protein>
    <submittedName>
        <fullName evidence="1">Uncharacterized protein</fullName>
    </submittedName>
</protein>
<keyword evidence="2" id="KW-1185">Reference proteome</keyword>
<name>A0A2C6JXR3_9APIC</name>
<dbReference type="RefSeq" id="XP_067917442.1">
    <property type="nucleotide sequence ID" value="XM_068070581.1"/>
</dbReference>
<organism evidence="1 2">
    <name type="scientific">Cystoisospora suis</name>
    <dbReference type="NCBI Taxonomy" id="483139"/>
    <lineage>
        <taxon>Eukaryota</taxon>
        <taxon>Sar</taxon>
        <taxon>Alveolata</taxon>
        <taxon>Apicomplexa</taxon>
        <taxon>Conoidasida</taxon>
        <taxon>Coccidia</taxon>
        <taxon>Eucoccidiorida</taxon>
        <taxon>Eimeriorina</taxon>
        <taxon>Sarcocystidae</taxon>
        <taxon>Cystoisospora</taxon>
    </lineage>
</organism>
<comment type="caution">
    <text evidence="1">The sequence shown here is derived from an EMBL/GenBank/DDBJ whole genome shotgun (WGS) entry which is preliminary data.</text>
</comment>